<dbReference type="GO" id="GO:0006633">
    <property type="term" value="P:fatty acid biosynthetic process"/>
    <property type="evidence" value="ECO:0007669"/>
    <property type="project" value="InterPro"/>
</dbReference>
<dbReference type="PANTHER" id="PTHR34069">
    <property type="entry name" value="3-OXOACYL-[ACYL-CARRIER-PROTEIN] SYNTHASE 3"/>
    <property type="match status" value="1"/>
</dbReference>
<dbReference type="EMBL" id="VTRU01000005">
    <property type="protein sequence ID" value="TZF93516.1"/>
    <property type="molecule type" value="Genomic_DNA"/>
</dbReference>
<feature type="domain" description="Beta-ketoacyl-[acyl-carrier-protein] synthase III N-terminal" evidence="4">
    <location>
        <begin position="121"/>
        <end position="196"/>
    </location>
</feature>
<evidence type="ECO:0000256" key="1">
    <source>
        <dbReference type="ARBA" id="ARBA00022679"/>
    </source>
</evidence>
<evidence type="ECO:0000313" key="5">
    <source>
        <dbReference type="EMBL" id="TZF93516.1"/>
    </source>
</evidence>
<keyword evidence="1" id="KW-0808">Transferase</keyword>
<dbReference type="Pfam" id="PF08545">
    <property type="entry name" value="ACP_syn_III"/>
    <property type="match status" value="1"/>
</dbReference>
<dbReference type="CDD" id="cd00830">
    <property type="entry name" value="KAS_III"/>
    <property type="match status" value="1"/>
</dbReference>
<dbReference type="Gene3D" id="3.40.47.10">
    <property type="match status" value="2"/>
</dbReference>
<evidence type="ECO:0000259" key="3">
    <source>
        <dbReference type="Pfam" id="PF08541"/>
    </source>
</evidence>
<dbReference type="GO" id="GO:0044550">
    <property type="term" value="P:secondary metabolite biosynthetic process"/>
    <property type="evidence" value="ECO:0007669"/>
    <property type="project" value="TreeGrafter"/>
</dbReference>
<dbReference type="InterPro" id="IPR013747">
    <property type="entry name" value="ACP_syn_III_C"/>
</dbReference>
<reference evidence="5 6" key="1">
    <citation type="submission" date="2019-08" db="EMBL/GenBank/DDBJ databases">
        <title>Draft genome sequence of Chryseobacterium sp. Gsoil 183.</title>
        <authorList>
            <person name="Im W.-T."/>
        </authorList>
    </citation>
    <scope>NUCLEOTIDE SEQUENCE [LARGE SCALE GENOMIC DNA]</scope>
    <source>
        <strain evidence="5 6">Gsoil 183</strain>
    </source>
</reference>
<evidence type="ECO:0000259" key="4">
    <source>
        <dbReference type="Pfam" id="PF08545"/>
    </source>
</evidence>
<dbReference type="PANTHER" id="PTHR34069:SF2">
    <property type="entry name" value="BETA-KETOACYL-[ACYL-CARRIER-PROTEIN] SYNTHASE III"/>
    <property type="match status" value="1"/>
</dbReference>
<dbReference type="Pfam" id="PF08541">
    <property type="entry name" value="ACP_syn_III_C"/>
    <property type="match status" value="1"/>
</dbReference>
<evidence type="ECO:0000256" key="2">
    <source>
        <dbReference type="ARBA" id="ARBA00023315"/>
    </source>
</evidence>
<dbReference type="OrthoDB" id="9815506at2"/>
<dbReference type="GO" id="GO:0003988">
    <property type="term" value="F:acetyl-CoA C-acyltransferase activity"/>
    <property type="evidence" value="ECO:0007669"/>
    <property type="project" value="UniProtKB-ARBA"/>
</dbReference>
<organism evidence="5 6">
    <name type="scientific">Chryseobacterium panacisoli</name>
    <dbReference type="NCBI Taxonomy" id="1807141"/>
    <lineage>
        <taxon>Bacteria</taxon>
        <taxon>Pseudomonadati</taxon>
        <taxon>Bacteroidota</taxon>
        <taxon>Flavobacteriia</taxon>
        <taxon>Flavobacteriales</taxon>
        <taxon>Weeksellaceae</taxon>
        <taxon>Chryseobacterium group</taxon>
        <taxon>Chryseobacterium</taxon>
    </lineage>
</organism>
<accession>A0A5D8ZG94</accession>
<dbReference type="InterPro" id="IPR013751">
    <property type="entry name" value="ACP_syn_III_N"/>
</dbReference>
<keyword evidence="6" id="KW-1185">Reference proteome</keyword>
<evidence type="ECO:0000313" key="6">
    <source>
        <dbReference type="Proteomes" id="UP000323884"/>
    </source>
</evidence>
<dbReference type="InterPro" id="IPR016039">
    <property type="entry name" value="Thiolase-like"/>
</dbReference>
<feature type="domain" description="Beta-ketoacyl-[acyl-carrier-protein] synthase III C-terminal" evidence="3">
    <location>
        <begin position="250"/>
        <end position="338"/>
    </location>
</feature>
<dbReference type="AlphaFoldDB" id="A0A5D8ZG94"/>
<comment type="caution">
    <text evidence="5">The sequence shown here is derived from an EMBL/GenBank/DDBJ whole genome shotgun (WGS) entry which is preliminary data.</text>
</comment>
<dbReference type="SUPFAM" id="SSF53901">
    <property type="entry name" value="Thiolase-like"/>
    <property type="match status" value="1"/>
</dbReference>
<gene>
    <name evidence="5" type="ORF">FW781_17635</name>
</gene>
<proteinExistence type="predicted"/>
<keyword evidence="2" id="KW-0012">Acyltransferase</keyword>
<dbReference type="RefSeq" id="WP_149388617.1">
    <property type="nucleotide sequence ID" value="NZ_VTRU01000005.1"/>
</dbReference>
<name>A0A5D8ZG94_9FLAO</name>
<dbReference type="Proteomes" id="UP000323884">
    <property type="component" value="Unassembled WGS sequence"/>
</dbReference>
<sequence>MMKYNSSIKSIAIGLPETYYTNDMPPFSEIPNLPKNWWRNWGMEGRYMVNKEKGESCSQLARKASLGAIEKAGLSAQDIDLIIGTTCTITGWSDKEDDRIFPGISEYLKTELNCKNSAMTMEVNQACISFLVALQIASDYIKTGMYKNVLICSAETFTQIADFSLPSSTLFGDGAAAIVMGKSEKDGKLVSSHYKSIPTYNDIATLQWKTPADKPGKEFIRPYFTLGEDAPTQMQTFVPQNVPEVVFKALEKADASLEDIHHFVFHQPSKMLIRMWAMGIGIKKEKYTTTVEKYSCLSSASIPMTLYFALKNGKIKPNNTVVLAGAGIGWGFGAQVWNTENINY</sequence>
<protein>
    <submittedName>
        <fullName evidence="5">Ketoacyl-ACP synthase III</fullName>
    </submittedName>
</protein>
<dbReference type="GO" id="GO:0004315">
    <property type="term" value="F:3-oxoacyl-[acyl-carrier-protein] synthase activity"/>
    <property type="evidence" value="ECO:0007669"/>
    <property type="project" value="InterPro"/>
</dbReference>